<dbReference type="PANTHER" id="PTHR47027:SF29">
    <property type="entry name" value="C2H2-TYPE DOMAIN-CONTAINING PROTEIN"/>
    <property type="match status" value="1"/>
</dbReference>
<dbReference type="InterPro" id="IPR000477">
    <property type="entry name" value="RT_dom"/>
</dbReference>
<reference evidence="2" key="1">
    <citation type="journal article" date="2014" name="PLoS ONE">
        <title>Transcriptome-Based Identification of ABC Transporters in the Western Tarnished Plant Bug Lygus hesperus.</title>
        <authorList>
            <person name="Hull J.J."/>
            <person name="Chaney K."/>
            <person name="Geib S.M."/>
            <person name="Fabrick J.A."/>
            <person name="Brent C.S."/>
            <person name="Walsh D."/>
            <person name="Lavine L.C."/>
        </authorList>
    </citation>
    <scope>NUCLEOTIDE SEQUENCE</scope>
</reference>
<name>A0A0A9W449_LYGHE</name>
<feature type="non-terminal residue" evidence="2">
    <location>
        <position position="1"/>
    </location>
</feature>
<dbReference type="EMBL" id="GBHO01041015">
    <property type="protein sequence ID" value="JAG02589.1"/>
    <property type="molecule type" value="Transcribed_RNA"/>
</dbReference>
<dbReference type="PROSITE" id="PS50878">
    <property type="entry name" value="RT_POL"/>
    <property type="match status" value="1"/>
</dbReference>
<reference evidence="2" key="2">
    <citation type="submission" date="2014-07" db="EMBL/GenBank/DDBJ databases">
        <authorList>
            <person name="Hull J."/>
        </authorList>
    </citation>
    <scope>NUCLEOTIDE SEQUENCE</scope>
</reference>
<evidence type="ECO:0000313" key="2">
    <source>
        <dbReference type="EMBL" id="JAG02589.1"/>
    </source>
</evidence>
<protein>
    <recommendedName>
        <fullName evidence="1">Reverse transcriptase domain-containing protein</fullName>
    </recommendedName>
</protein>
<organism evidence="2">
    <name type="scientific">Lygus hesperus</name>
    <name type="common">Western plant bug</name>
    <dbReference type="NCBI Taxonomy" id="30085"/>
    <lineage>
        <taxon>Eukaryota</taxon>
        <taxon>Metazoa</taxon>
        <taxon>Ecdysozoa</taxon>
        <taxon>Arthropoda</taxon>
        <taxon>Hexapoda</taxon>
        <taxon>Insecta</taxon>
        <taxon>Pterygota</taxon>
        <taxon>Neoptera</taxon>
        <taxon>Paraneoptera</taxon>
        <taxon>Hemiptera</taxon>
        <taxon>Heteroptera</taxon>
        <taxon>Panheteroptera</taxon>
        <taxon>Cimicomorpha</taxon>
        <taxon>Miridae</taxon>
        <taxon>Mirini</taxon>
        <taxon>Lygus</taxon>
    </lineage>
</organism>
<dbReference type="Gene3D" id="3.30.70.270">
    <property type="match status" value="1"/>
</dbReference>
<dbReference type="GO" id="GO:0071897">
    <property type="term" value="P:DNA biosynthetic process"/>
    <property type="evidence" value="ECO:0007669"/>
    <property type="project" value="UniProtKB-ARBA"/>
</dbReference>
<feature type="non-terminal residue" evidence="2">
    <location>
        <position position="104"/>
    </location>
</feature>
<dbReference type="PANTHER" id="PTHR47027">
    <property type="entry name" value="REVERSE TRANSCRIPTASE DOMAIN-CONTAINING PROTEIN"/>
    <property type="match status" value="1"/>
</dbReference>
<accession>A0A0A9W449</accession>
<dbReference type="Pfam" id="PF00078">
    <property type="entry name" value="RVT_1"/>
    <property type="match status" value="1"/>
</dbReference>
<dbReference type="InterPro" id="IPR043128">
    <property type="entry name" value="Rev_trsase/Diguanyl_cyclase"/>
</dbReference>
<feature type="domain" description="Reverse transcriptase" evidence="1">
    <location>
        <begin position="1"/>
        <end position="97"/>
    </location>
</feature>
<evidence type="ECO:0000259" key="1">
    <source>
        <dbReference type="PROSITE" id="PS50878"/>
    </source>
</evidence>
<dbReference type="AlphaFoldDB" id="A0A0A9W449"/>
<gene>
    <name evidence="2" type="ORF">CM83_105136</name>
</gene>
<proteinExistence type="predicted"/>
<sequence>QGDSLSATLFNLALNEAVKVVDKKSTIVDKSWQILAYADDLAIMGRSIHALREAFGMLNEAGKSMGLRVNEQKTKLLKVSPSSTAQLQKVSFGPFTFEEVDCFS</sequence>
<dbReference type="SUPFAM" id="SSF56672">
    <property type="entry name" value="DNA/RNA polymerases"/>
    <property type="match status" value="1"/>
</dbReference>
<dbReference type="InterPro" id="IPR043502">
    <property type="entry name" value="DNA/RNA_pol_sf"/>
</dbReference>